<dbReference type="EMBL" id="JALPRX010000015">
    <property type="protein sequence ID" value="MCK8783654.1"/>
    <property type="molecule type" value="Genomic_DNA"/>
</dbReference>
<protein>
    <submittedName>
        <fullName evidence="2">Uncharacterized protein</fullName>
    </submittedName>
</protein>
<comment type="caution">
    <text evidence="2">The sequence shown here is derived from an EMBL/GenBank/DDBJ whole genome shotgun (WGS) entry which is preliminary data.</text>
</comment>
<feature type="transmembrane region" description="Helical" evidence="1">
    <location>
        <begin position="76"/>
        <end position="93"/>
    </location>
</feature>
<feature type="transmembrane region" description="Helical" evidence="1">
    <location>
        <begin position="50"/>
        <end position="70"/>
    </location>
</feature>
<evidence type="ECO:0000313" key="2">
    <source>
        <dbReference type="EMBL" id="MCK8783654.1"/>
    </source>
</evidence>
<keyword evidence="1" id="KW-1133">Transmembrane helix</keyword>
<dbReference type="RefSeq" id="WP_248665779.1">
    <property type="nucleotide sequence ID" value="NZ_JALPRX010000015.1"/>
</dbReference>
<accession>A0A9X1Y487</accession>
<proteinExistence type="predicted"/>
<organism evidence="2 3">
    <name type="scientific">Roseomonas acroporae</name>
    <dbReference type="NCBI Taxonomy" id="2937791"/>
    <lineage>
        <taxon>Bacteria</taxon>
        <taxon>Pseudomonadati</taxon>
        <taxon>Pseudomonadota</taxon>
        <taxon>Alphaproteobacteria</taxon>
        <taxon>Acetobacterales</taxon>
        <taxon>Roseomonadaceae</taxon>
        <taxon>Roseomonas</taxon>
    </lineage>
</organism>
<evidence type="ECO:0000256" key="1">
    <source>
        <dbReference type="SAM" id="Phobius"/>
    </source>
</evidence>
<dbReference type="AlphaFoldDB" id="A0A9X1Y487"/>
<dbReference type="Proteomes" id="UP001139516">
    <property type="component" value="Unassembled WGS sequence"/>
</dbReference>
<sequence>MVPPPLKRFSAPAAATRHNRRAAWTGEAAVRQADGVWVFEHGYLTAGRAALGRGGIAAAAAALALAWALGPLPGDLVAFAIAICAALLVFSGWRTRIVLDPTRGEARRSRGLFGRDLPPEAMPLSRLRHIALEKRADSGSPGQPFLSQDPPLPRYDLSLVRDDGAWRFAWDLDLPAAGMLAAALSRDTGLAIHRAEALVDTALDGLDLLRG</sequence>
<name>A0A9X1Y487_9PROT</name>
<keyword evidence="1" id="KW-0472">Membrane</keyword>
<gene>
    <name evidence="2" type="ORF">M0638_04565</name>
</gene>
<keyword evidence="1" id="KW-0812">Transmembrane</keyword>
<keyword evidence="3" id="KW-1185">Reference proteome</keyword>
<evidence type="ECO:0000313" key="3">
    <source>
        <dbReference type="Proteomes" id="UP001139516"/>
    </source>
</evidence>
<reference evidence="2" key="1">
    <citation type="submission" date="2022-04" db="EMBL/GenBank/DDBJ databases">
        <title>Roseomonas acroporae sp. nov., isolated from coral Acropora digitifera.</title>
        <authorList>
            <person name="Sun H."/>
        </authorList>
    </citation>
    <scope>NUCLEOTIDE SEQUENCE</scope>
    <source>
        <strain evidence="2">NAR14</strain>
    </source>
</reference>